<gene>
    <name evidence="3" type="ORF">PRZ48_002170</name>
</gene>
<dbReference type="EMBL" id="JAXOVC010000001">
    <property type="protein sequence ID" value="KAK4508432.1"/>
    <property type="molecule type" value="Genomic_DNA"/>
</dbReference>
<dbReference type="Proteomes" id="UP001305779">
    <property type="component" value="Unassembled WGS sequence"/>
</dbReference>
<evidence type="ECO:0000313" key="4">
    <source>
        <dbReference type="Proteomes" id="UP001305779"/>
    </source>
</evidence>
<keyword evidence="4" id="KW-1185">Reference proteome</keyword>
<keyword evidence="2" id="KW-0732">Signal</keyword>
<proteinExistence type="predicted"/>
<evidence type="ECO:0000313" key="3">
    <source>
        <dbReference type="EMBL" id="KAK4508432.1"/>
    </source>
</evidence>
<name>A0ABR0F410_ZASCE</name>
<feature type="compositionally biased region" description="Polar residues" evidence="1">
    <location>
        <begin position="248"/>
        <end position="257"/>
    </location>
</feature>
<reference evidence="3 4" key="1">
    <citation type="journal article" date="2023" name="G3 (Bethesda)">
        <title>A chromosome-level genome assembly of Zasmidium syzygii isolated from banana leaves.</title>
        <authorList>
            <person name="van Westerhoven A.C."/>
            <person name="Mehrabi R."/>
            <person name="Talebi R."/>
            <person name="Steentjes M.B.F."/>
            <person name="Corcolon B."/>
            <person name="Chong P.A."/>
            <person name="Kema G.H.J."/>
            <person name="Seidl M.F."/>
        </authorList>
    </citation>
    <scope>NUCLEOTIDE SEQUENCE [LARGE SCALE GENOMIC DNA]</scope>
    <source>
        <strain evidence="3 4">P124</strain>
    </source>
</reference>
<feature type="region of interest" description="Disordered" evidence="1">
    <location>
        <begin position="172"/>
        <end position="221"/>
    </location>
</feature>
<sequence>MWHLMVSFFLISSVALSAATATPYQLRRQAPSADVKFTCPKTLPNSLCCSNDLQSNGAVKDCQESRYVIPNPGSSHGELKDRCTTSQLGNGYDTPVCCNIKVRTFKFENGAPIFLGVNCMDAEHVSVGLEKRDPEQPPSAPFDTSKFTRYSPLDHRREVPATATLPLAHPAHAAKDVHAESAQTPQPLWRRRAAKKAARRSLRKRSAASKSKNSVANTIMNDLNSASSRAIVRGTGNNRARAAASRNQISNKPTTSPKEARQLPGLSSLGGLGSLTKLLGGLGKSGMKQVRQLPGVSSLGGLGSLTKLLGGLGGSSGVKQARQVGGLSSLGGLGSLTKLLGGLGGGNGTGLARRVAMVGNIA</sequence>
<protein>
    <recommendedName>
        <fullName evidence="5">Hydrophobin</fullName>
    </recommendedName>
</protein>
<accession>A0ABR0F410</accession>
<feature type="compositionally biased region" description="Low complexity" evidence="1">
    <location>
        <begin position="237"/>
        <end position="247"/>
    </location>
</feature>
<feature type="chain" id="PRO_5046657124" description="Hydrophobin" evidence="2">
    <location>
        <begin position="22"/>
        <end position="362"/>
    </location>
</feature>
<feature type="region of interest" description="Disordered" evidence="1">
    <location>
        <begin position="130"/>
        <end position="152"/>
    </location>
</feature>
<feature type="compositionally biased region" description="Basic residues" evidence="1">
    <location>
        <begin position="189"/>
        <end position="207"/>
    </location>
</feature>
<feature type="region of interest" description="Disordered" evidence="1">
    <location>
        <begin position="236"/>
        <end position="268"/>
    </location>
</feature>
<comment type="caution">
    <text evidence="3">The sequence shown here is derived from an EMBL/GenBank/DDBJ whole genome shotgun (WGS) entry which is preliminary data.</text>
</comment>
<organism evidence="3 4">
    <name type="scientific">Zasmidium cellare</name>
    <name type="common">Wine cellar mold</name>
    <name type="synonym">Racodium cellare</name>
    <dbReference type="NCBI Taxonomy" id="395010"/>
    <lineage>
        <taxon>Eukaryota</taxon>
        <taxon>Fungi</taxon>
        <taxon>Dikarya</taxon>
        <taxon>Ascomycota</taxon>
        <taxon>Pezizomycotina</taxon>
        <taxon>Dothideomycetes</taxon>
        <taxon>Dothideomycetidae</taxon>
        <taxon>Mycosphaerellales</taxon>
        <taxon>Mycosphaerellaceae</taxon>
        <taxon>Zasmidium</taxon>
    </lineage>
</organism>
<feature type="signal peptide" evidence="2">
    <location>
        <begin position="1"/>
        <end position="21"/>
    </location>
</feature>
<evidence type="ECO:0000256" key="1">
    <source>
        <dbReference type="SAM" id="MobiDB-lite"/>
    </source>
</evidence>
<evidence type="ECO:0008006" key="5">
    <source>
        <dbReference type="Google" id="ProtNLM"/>
    </source>
</evidence>
<evidence type="ECO:0000256" key="2">
    <source>
        <dbReference type="SAM" id="SignalP"/>
    </source>
</evidence>